<reference evidence="3" key="1">
    <citation type="submission" date="2021-09" db="EMBL/GenBank/DDBJ databases">
        <authorList>
            <person name="Martin H S."/>
        </authorList>
    </citation>
    <scope>NUCLEOTIDE SEQUENCE</scope>
</reference>
<evidence type="ECO:0000256" key="2">
    <source>
        <dbReference type="SAM" id="SignalP"/>
    </source>
</evidence>
<sequence>MVAKLVITLSCLALCYSSPVIINGYLYRDGRAYVVGQGYTSNVGGKATGSATINGGVIQAYGTASTDDQNSLNRNAGGDEAYPGQAVAKAEIYDDPSNTFYGSADPVSQNVPTYYAVPAPATISHEQNFNNPEVSYEFPVPGALTAHSSAVVEGDSETSYTSVQSDGSGSAESSANTQGIGNYGVTSSNSKTLGNGYGSASSNIKNGYVSTVSKNNGFGSSSSQTKTGLGSLLSETRTNGGSASSSANQALESAIATSSSQGSGYASSKADLNNLVAVPVSSVKSINKQGVSWKFGTRYNVPSNVGQVYATSQSNGGSSKSSAQANKFGTIQTNADSHGQGSADAKANLNEAGYLNSNAMGNAKSTANSNGFGSINTAASSNGLGYANSEVNSNGFVKSTANTQGSPYGSSNAQADIKGGSISSSANSNGFGYGEATANTGPNYGANRFNNPANLPYFGGFKTVADAKTTGQGSASSSVRTQGVQAGYKVVKSSANTFGDGTAQANAQSN</sequence>
<keyword evidence="2" id="KW-0732">Signal</keyword>
<comment type="caution">
    <text evidence="3">The sequence shown here is derived from an EMBL/GenBank/DDBJ whole genome shotgun (WGS) entry which is preliminary data.</text>
</comment>
<gene>
    <name evidence="3" type="ORF">DCHRY22_LOCUS13764</name>
</gene>
<feature type="region of interest" description="Disordered" evidence="1">
    <location>
        <begin position="149"/>
        <end position="188"/>
    </location>
</feature>
<feature type="signal peptide" evidence="2">
    <location>
        <begin position="1"/>
        <end position="17"/>
    </location>
</feature>
<dbReference type="EMBL" id="CAKASE010000080">
    <property type="protein sequence ID" value="CAG9581088.1"/>
    <property type="molecule type" value="Genomic_DNA"/>
</dbReference>
<dbReference type="OrthoDB" id="7422716at2759"/>
<feature type="chain" id="PRO_5035172536" evidence="2">
    <location>
        <begin position="18"/>
        <end position="510"/>
    </location>
</feature>
<feature type="compositionally biased region" description="Polar residues" evidence="1">
    <location>
        <begin position="215"/>
        <end position="238"/>
    </location>
</feature>
<keyword evidence="4" id="KW-1185">Reference proteome</keyword>
<accession>A0A8J2R3V6</accession>
<name>A0A8J2R3V6_9NEOP</name>
<evidence type="ECO:0000313" key="3">
    <source>
        <dbReference type="EMBL" id="CAG9581088.1"/>
    </source>
</evidence>
<organism evidence="3 4">
    <name type="scientific">Danaus chrysippus</name>
    <name type="common">African queen</name>
    <dbReference type="NCBI Taxonomy" id="151541"/>
    <lineage>
        <taxon>Eukaryota</taxon>
        <taxon>Metazoa</taxon>
        <taxon>Ecdysozoa</taxon>
        <taxon>Arthropoda</taxon>
        <taxon>Hexapoda</taxon>
        <taxon>Insecta</taxon>
        <taxon>Pterygota</taxon>
        <taxon>Neoptera</taxon>
        <taxon>Endopterygota</taxon>
        <taxon>Lepidoptera</taxon>
        <taxon>Glossata</taxon>
        <taxon>Ditrysia</taxon>
        <taxon>Papilionoidea</taxon>
        <taxon>Nymphalidae</taxon>
        <taxon>Danainae</taxon>
        <taxon>Danaini</taxon>
        <taxon>Danaina</taxon>
        <taxon>Danaus</taxon>
        <taxon>Anosia</taxon>
    </lineage>
</organism>
<protein>
    <submittedName>
        <fullName evidence="3">(African queen) hypothetical protein</fullName>
    </submittedName>
</protein>
<evidence type="ECO:0000313" key="4">
    <source>
        <dbReference type="Proteomes" id="UP000789524"/>
    </source>
</evidence>
<proteinExistence type="predicted"/>
<dbReference type="Proteomes" id="UP000789524">
    <property type="component" value="Unassembled WGS sequence"/>
</dbReference>
<evidence type="ECO:0000256" key="1">
    <source>
        <dbReference type="SAM" id="MobiDB-lite"/>
    </source>
</evidence>
<dbReference type="AlphaFoldDB" id="A0A8J2R3V6"/>
<feature type="compositionally biased region" description="Polar residues" evidence="1">
    <location>
        <begin position="157"/>
        <end position="188"/>
    </location>
</feature>
<feature type="region of interest" description="Disordered" evidence="1">
    <location>
        <begin position="215"/>
        <end position="245"/>
    </location>
</feature>